<sequence>MNDSDESRTMPSFSSSFDETNAMFLVFIKDLDNLARESSFEGDNSGTTQPFGTLTPRKRVQSRLLELEH</sequence>
<organism evidence="2 3">
    <name type="scientific">Cucumis melo var. makuwa</name>
    <name type="common">Oriental melon</name>
    <dbReference type="NCBI Taxonomy" id="1194695"/>
    <lineage>
        <taxon>Eukaryota</taxon>
        <taxon>Viridiplantae</taxon>
        <taxon>Streptophyta</taxon>
        <taxon>Embryophyta</taxon>
        <taxon>Tracheophyta</taxon>
        <taxon>Spermatophyta</taxon>
        <taxon>Magnoliopsida</taxon>
        <taxon>eudicotyledons</taxon>
        <taxon>Gunneridae</taxon>
        <taxon>Pentapetalae</taxon>
        <taxon>rosids</taxon>
        <taxon>fabids</taxon>
        <taxon>Cucurbitales</taxon>
        <taxon>Cucurbitaceae</taxon>
        <taxon>Benincaseae</taxon>
        <taxon>Cucumis</taxon>
    </lineage>
</organism>
<comment type="caution">
    <text evidence="2">The sequence shown here is derived from an EMBL/GenBank/DDBJ whole genome shotgun (WGS) entry which is preliminary data.</text>
</comment>
<reference evidence="2 3" key="1">
    <citation type="submission" date="2019-08" db="EMBL/GenBank/DDBJ databases">
        <title>Draft genome sequences of two oriental melons (Cucumis melo L. var makuwa).</title>
        <authorList>
            <person name="Kwon S.-Y."/>
        </authorList>
    </citation>
    <scope>NUCLEOTIDE SEQUENCE [LARGE SCALE GENOMIC DNA]</scope>
    <source>
        <strain evidence="3">cv. SW 3</strain>
        <tissue evidence="2">Leaf</tissue>
    </source>
</reference>
<dbReference type="AlphaFoldDB" id="A0A5A7UAT1"/>
<protein>
    <submittedName>
        <fullName evidence="2">Gamma-aminobutyrate transaminase POP2</fullName>
    </submittedName>
</protein>
<evidence type="ECO:0000256" key="1">
    <source>
        <dbReference type="SAM" id="MobiDB-lite"/>
    </source>
</evidence>
<proteinExistence type="predicted"/>
<accession>A0A5A7UAT1</accession>
<feature type="compositionally biased region" description="Polar residues" evidence="1">
    <location>
        <begin position="41"/>
        <end position="52"/>
    </location>
</feature>
<dbReference type="Proteomes" id="UP000321393">
    <property type="component" value="Unassembled WGS sequence"/>
</dbReference>
<dbReference type="EMBL" id="SSTE01011259">
    <property type="protein sequence ID" value="KAA0051487.1"/>
    <property type="molecule type" value="Genomic_DNA"/>
</dbReference>
<evidence type="ECO:0000313" key="3">
    <source>
        <dbReference type="Proteomes" id="UP000321393"/>
    </source>
</evidence>
<evidence type="ECO:0000313" key="2">
    <source>
        <dbReference type="EMBL" id="KAA0051487.1"/>
    </source>
</evidence>
<name>A0A5A7UAT1_CUCMM</name>
<gene>
    <name evidence="2" type="ORF">E6C27_scaffold174G00060</name>
</gene>
<feature type="region of interest" description="Disordered" evidence="1">
    <location>
        <begin position="38"/>
        <end position="69"/>
    </location>
</feature>